<proteinExistence type="predicted"/>
<protein>
    <submittedName>
        <fullName evidence="2">Uncharacterized protein</fullName>
    </submittedName>
</protein>
<evidence type="ECO:0000313" key="3">
    <source>
        <dbReference type="Proteomes" id="UP000008782"/>
    </source>
</evidence>
<name>E3QUH7_COLGM</name>
<feature type="compositionally biased region" description="Basic and acidic residues" evidence="1">
    <location>
        <begin position="49"/>
        <end position="61"/>
    </location>
</feature>
<reference evidence="3" key="1">
    <citation type="journal article" date="2012" name="Nat. Genet.">
        <title>Lifestyle transitions in plant pathogenic Colletotrichum fungi deciphered by genome and transcriptome analyses.</title>
        <authorList>
            <person name="O'Connell R.J."/>
            <person name="Thon M.R."/>
            <person name="Hacquard S."/>
            <person name="Amyotte S.G."/>
            <person name="Kleemann J."/>
            <person name="Torres M.F."/>
            <person name="Damm U."/>
            <person name="Buiate E.A."/>
            <person name="Epstein L."/>
            <person name="Alkan N."/>
            <person name="Altmueller J."/>
            <person name="Alvarado-Balderrama L."/>
            <person name="Bauser C.A."/>
            <person name="Becker C."/>
            <person name="Birren B.W."/>
            <person name="Chen Z."/>
            <person name="Choi J."/>
            <person name="Crouch J.A."/>
            <person name="Duvick J.P."/>
            <person name="Farman M.A."/>
            <person name="Gan P."/>
            <person name="Heiman D."/>
            <person name="Henrissat B."/>
            <person name="Howard R.J."/>
            <person name="Kabbage M."/>
            <person name="Koch C."/>
            <person name="Kracher B."/>
            <person name="Kubo Y."/>
            <person name="Law A.D."/>
            <person name="Lebrun M.-H."/>
            <person name="Lee Y.-H."/>
            <person name="Miyara I."/>
            <person name="Moore N."/>
            <person name="Neumann U."/>
            <person name="Nordstroem K."/>
            <person name="Panaccione D.G."/>
            <person name="Panstruga R."/>
            <person name="Place M."/>
            <person name="Proctor R.H."/>
            <person name="Prusky D."/>
            <person name="Rech G."/>
            <person name="Reinhardt R."/>
            <person name="Rollins J.A."/>
            <person name="Rounsley S."/>
            <person name="Schardl C.L."/>
            <person name="Schwartz D.C."/>
            <person name="Shenoy N."/>
            <person name="Shirasu K."/>
            <person name="Sikhakolli U.R."/>
            <person name="Stueber K."/>
            <person name="Sukno S.A."/>
            <person name="Sweigard J.A."/>
            <person name="Takano Y."/>
            <person name="Takahara H."/>
            <person name="Trail F."/>
            <person name="van der Does H.C."/>
            <person name="Voll L.M."/>
            <person name="Will I."/>
            <person name="Young S."/>
            <person name="Zeng Q."/>
            <person name="Zhang J."/>
            <person name="Zhou S."/>
            <person name="Dickman M.B."/>
            <person name="Schulze-Lefert P."/>
            <person name="Ver Loren van Themaat E."/>
            <person name="Ma L.-J."/>
            <person name="Vaillancourt L.J."/>
        </authorList>
    </citation>
    <scope>NUCLEOTIDE SEQUENCE [LARGE SCALE GENOMIC DNA]</scope>
    <source>
        <strain evidence="3">M1.001 / M2 / FGSC 10212</strain>
    </source>
</reference>
<evidence type="ECO:0000256" key="1">
    <source>
        <dbReference type="SAM" id="MobiDB-lite"/>
    </source>
</evidence>
<feature type="region of interest" description="Disordered" evidence="1">
    <location>
        <begin position="1"/>
        <end position="62"/>
    </location>
</feature>
<dbReference type="VEuPathDB" id="FungiDB:GLRG_09659"/>
<feature type="region of interest" description="Disordered" evidence="1">
    <location>
        <begin position="159"/>
        <end position="185"/>
    </location>
</feature>
<dbReference type="GeneID" id="24415024"/>
<sequence length="185" mass="19882">MARENDVPKTSAAPGAEPGPSIGKKGAAKASVASPSNLNMGNRTSAYPKSKETPRPTKTEEDIVLSPHLASQTAVIDIKDDEEGEVCQNVQGTRSQQVKHLSARLARDLRPMLHEYVRDKLKSNAHFGFFVLRDVEVKTMESMTNEASALIEGTLGQIANPTKNATSQGIERETEVPGEAATEGD</sequence>
<dbReference type="EMBL" id="GG697381">
    <property type="protein sequence ID" value="EFQ34515.1"/>
    <property type="molecule type" value="Genomic_DNA"/>
</dbReference>
<evidence type="ECO:0000313" key="2">
    <source>
        <dbReference type="EMBL" id="EFQ34515.1"/>
    </source>
</evidence>
<accession>E3QUH7</accession>
<feature type="compositionally biased region" description="Polar residues" evidence="1">
    <location>
        <begin position="159"/>
        <end position="169"/>
    </location>
</feature>
<keyword evidence="3" id="KW-1185">Reference proteome</keyword>
<feature type="compositionally biased region" description="Polar residues" evidence="1">
    <location>
        <begin position="37"/>
        <end position="47"/>
    </location>
</feature>
<dbReference type="AlphaFoldDB" id="E3QUH7"/>
<dbReference type="RefSeq" id="XP_008098535.1">
    <property type="nucleotide sequence ID" value="XM_008100344.1"/>
</dbReference>
<feature type="compositionally biased region" description="Low complexity" evidence="1">
    <location>
        <begin position="18"/>
        <end position="36"/>
    </location>
</feature>
<gene>
    <name evidence="2" type="ORF">GLRG_09659</name>
</gene>
<dbReference type="Proteomes" id="UP000008782">
    <property type="component" value="Unassembled WGS sequence"/>
</dbReference>
<organism evidence="3">
    <name type="scientific">Colletotrichum graminicola (strain M1.001 / M2 / FGSC 10212)</name>
    <name type="common">Maize anthracnose fungus</name>
    <name type="synonym">Glomerella graminicola</name>
    <dbReference type="NCBI Taxonomy" id="645133"/>
    <lineage>
        <taxon>Eukaryota</taxon>
        <taxon>Fungi</taxon>
        <taxon>Dikarya</taxon>
        <taxon>Ascomycota</taxon>
        <taxon>Pezizomycotina</taxon>
        <taxon>Sordariomycetes</taxon>
        <taxon>Hypocreomycetidae</taxon>
        <taxon>Glomerellales</taxon>
        <taxon>Glomerellaceae</taxon>
        <taxon>Colletotrichum</taxon>
        <taxon>Colletotrichum graminicola species complex</taxon>
    </lineage>
</organism>
<dbReference type="HOGENOM" id="CLU_1461208_0_0_1"/>